<comment type="caution">
    <text evidence="1">The sequence shown here is derived from an EMBL/GenBank/DDBJ whole genome shotgun (WGS) entry which is preliminary data.</text>
</comment>
<reference evidence="1" key="1">
    <citation type="submission" date="2020-05" db="EMBL/GenBank/DDBJ databases">
        <title>Mycena genomes resolve the evolution of fungal bioluminescence.</title>
        <authorList>
            <person name="Tsai I.J."/>
        </authorList>
    </citation>
    <scope>NUCLEOTIDE SEQUENCE</scope>
    <source>
        <strain evidence="1">110903Hualien_Pintung</strain>
    </source>
</reference>
<evidence type="ECO:0000313" key="1">
    <source>
        <dbReference type="EMBL" id="KAF7293238.1"/>
    </source>
</evidence>
<sequence>MVSSDLVFLSFHGNNKLVLRKSMRESYDSVVRLANRQFPETRGKAVEIRVDLDEVSRVAVTQEAWCTFAESRDADGVERYTVEVIPGDVEESQAPGSSAGLLQDIEATPKRLAKRPDQGKLHRLKFRMVRRIVTLDLVSSRSKGPILNLKALYDGDTFLVKVVGSTKIGAILDAVLAQLNFVDGELPLNVDFKAVYEDTRLNRADTVAGREMEDGDEIILLREQLGGKPVIYLRSPTELDATVEVSLVHDWSFSALYPVVPTKSPKSSRLHQCAEWQVRTALDGTMVDKRSGAEVSYLFWEAITNSPSGQDSPPPSPILAPQDVFRPAMANNAFKHATSVALAVDDVPLYLDAALFHLGLDTEARTSFITYWLPSFLHHEHILLSFVPQSAYEAAAPLSVVPTPNVITRIFMIFRALDADDRELWEGKEQREAVMWRAVVGVPEKKQQTDSALFMVLEWGGMEVKH</sequence>
<dbReference type="Proteomes" id="UP000613580">
    <property type="component" value="Unassembled WGS sequence"/>
</dbReference>
<gene>
    <name evidence="1" type="ORF">HMN09_01202000</name>
</gene>
<accession>A0A8H6VWZ7</accession>
<proteinExistence type="predicted"/>
<dbReference type="OrthoDB" id="428577at2759"/>
<organism evidence="1 2">
    <name type="scientific">Mycena chlorophos</name>
    <name type="common">Agaric fungus</name>
    <name type="synonym">Agaricus chlorophos</name>
    <dbReference type="NCBI Taxonomy" id="658473"/>
    <lineage>
        <taxon>Eukaryota</taxon>
        <taxon>Fungi</taxon>
        <taxon>Dikarya</taxon>
        <taxon>Basidiomycota</taxon>
        <taxon>Agaricomycotina</taxon>
        <taxon>Agaricomycetes</taxon>
        <taxon>Agaricomycetidae</taxon>
        <taxon>Agaricales</taxon>
        <taxon>Marasmiineae</taxon>
        <taxon>Mycenaceae</taxon>
        <taxon>Mycena</taxon>
    </lineage>
</organism>
<keyword evidence="2" id="KW-1185">Reference proteome</keyword>
<dbReference type="AlphaFoldDB" id="A0A8H6VWZ7"/>
<evidence type="ECO:0000313" key="2">
    <source>
        <dbReference type="Proteomes" id="UP000613580"/>
    </source>
</evidence>
<dbReference type="EMBL" id="JACAZE010000021">
    <property type="protein sequence ID" value="KAF7293238.1"/>
    <property type="molecule type" value="Genomic_DNA"/>
</dbReference>
<dbReference type="Gene3D" id="3.10.20.90">
    <property type="entry name" value="Phosphatidylinositol 3-kinase Catalytic Subunit, Chain A, domain 1"/>
    <property type="match status" value="1"/>
</dbReference>
<name>A0A8H6VWZ7_MYCCL</name>
<protein>
    <submittedName>
        <fullName evidence="1">Ubiquitin family protein</fullName>
    </submittedName>
</protein>